<dbReference type="EMBL" id="BNJQ01000034">
    <property type="protein sequence ID" value="GHP11327.1"/>
    <property type="molecule type" value="Genomic_DNA"/>
</dbReference>
<gene>
    <name evidence="6" type="ORF">PPROV_001005500</name>
</gene>
<dbReference type="GO" id="GO:0005634">
    <property type="term" value="C:nucleus"/>
    <property type="evidence" value="ECO:0007669"/>
    <property type="project" value="TreeGrafter"/>
</dbReference>
<feature type="compositionally biased region" description="Low complexity" evidence="5">
    <location>
        <begin position="24"/>
        <end position="36"/>
    </location>
</feature>
<dbReference type="GO" id="GO:0005829">
    <property type="term" value="C:cytosol"/>
    <property type="evidence" value="ECO:0007669"/>
    <property type="project" value="TreeGrafter"/>
</dbReference>
<dbReference type="GO" id="GO:0031267">
    <property type="term" value="F:small GTPase binding"/>
    <property type="evidence" value="ECO:0007669"/>
    <property type="project" value="TreeGrafter"/>
</dbReference>
<dbReference type="Pfam" id="PF13516">
    <property type="entry name" value="LRR_6"/>
    <property type="match status" value="2"/>
</dbReference>
<dbReference type="InterPro" id="IPR032675">
    <property type="entry name" value="LRR_dom_sf"/>
</dbReference>
<dbReference type="PANTHER" id="PTHR24113:SF12">
    <property type="entry name" value="RAN GTPASE-ACTIVATING PROTEIN 1"/>
    <property type="match status" value="1"/>
</dbReference>
<sequence length="325" mass="34603">MATTAAHGGGGETSLNAILNPQASNVNSGVSTTNSGKSTSPSKVDCRRSLTPAERERMLNKRRKDFKSRLEDFTKKGGAVASFSGMSLDERQVQSAINGVLNSQKVTVLNFDGLGRCVGDGNIGGVASVISSWAKVHLKEVTLAACVIGPKGCKQVAEAMLHNPHINFLSLKDNDVTGAGTDFSGIAALARVLTHGDTKDCEASCYSLQRLDLSGNALADRGLSELLPIVRTNSSIYQFNLARNLLGEVAGENLLEALKIAGRSTRMCHMELHGNLFPLEIASKLRRTQEANMGKKFLSERLAKAKLTQLRQGDMHAPGSPSSSP</sequence>
<dbReference type="Proteomes" id="UP000660262">
    <property type="component" value="Unassembled WGS sequence"/>
</dbReference>
<dbReference type="OrthoDB" id="76105at2759"/>
<dbReference type="Gene3D" id="3.80.10.10">
    <property type="entry name" value="Ribonuclease Inhibitor"/>
    <property type="match status" value="1"/>
</dbReference>
<dbReference type="InterPro" id="IPR001611">
    <property type="entry name" value="Leu-rich_rpt"/>
</dbReference>
<organism evidence="6 7">
    <name type="scientific">Pycnococcus provasolii</name>
    <dbReference type="NCBI Taxonomy" id="41880"/>
    <lineage>
        <taxon>Eukaryota</taxon>
        <taxon>Viridiplantae</taxon>
        <taxon>Chlorophyta</taxon>
        <taxon>Pseudoscourfieldiophyceae</taxon>
        <taxon>Pseudoscourfieldiales</taxon>
        <taxon>Pycnococcaceae</taxon>
        <taxon>Pycnococcus</taxon>
    </lineage>
</organism>
<protein>
    <submittedName>
        <fullName evidence="6">Leucine rich repeat containing 45</fullName>
    </submittedName>
</protein>
<evidence type="ECO:0000256" key="2">
    <source>
        <dbReference type="ARBA" id="ARBA00022468"/>
    </source>
</evidence>
<evidence type="ECO:0000313" key="7">
    <source>
        <dbReference type="Proteomes" id="UP000660262"/>
    </source>
</evidence>
<evidence type="ECO:0000256" key="5">
    <source>
        <dbReference type="SAM" id="MobiDB-lite"/>
    </source>
</evidence>
<dbReference type="GO" id="GO:0005930">
    <property type="term" value="C:axoneme"/>
    <property type="evidence" value="ECO:0007669"/>
    <property type="project" value="UniProtKB-SubCell"/>
</dbReference>
<keyword evidence="7" id="KW-1185">Reference proteome</keyword>
<dbReference type="SMART" id="SM00368">
    <property type="entry name" value="LRR_RI"/>
    <property type="match status" value="4"/>
</dbReference>
<keyword evidence="3" id="KW-0433">Leucine-rich repeat</keyword>
<evidence type="ECO:0000256" key="4">
    <source>
        <dbReference type="ARBA" id="ARBA00022737"/>
    </source>
</evidence>
<dbReference type="GO" id="GO:0006913">
    <property type="term" value="P:nucleocytoplasmic transport"/>
    <property type="evidence" value="ECO:0007669"/>
    <property type="project" value="TreeGrafter"/>
</dbReference>
<evidence type="ECO:0000256" key="1">
    <source>
        <dbReference type="ARBA" id="ARBA00004430"/>
    </source>
</evidence>
<reference evidence="6" key="1">
    <citation type="submission" date="2020-10" db="EMBL/GenBank/DDBJ databases">
        <title>Unveiling of a novel bifunctional photoreceptor, Dualchrome1, isolated from a cosmopolitan green alga.</title>
        <authorList>
            <person name="Suzuki S."/>
            <person name="Kawachi M."/>
        </authorList>
    </citation>
    <scope>NUCLEOTIDE SEQUENCE</scope>
    <source>
        <strain evidence="6">NIES 2893</strain>
    </source>
</reference>
<proteinExistence type="predicted"/>
<evidence type="ECO:0000313" key="6">
    <source>
        <dbReference type="EMBL" id="GHP11327.1"/>
    </source>
</evidence>
<dbReference type="AlphaFoldDB" id="A0A830I2D2"/>
<dbReference type="GO" id="GO:0048471">
    <property type="term" value="C:perinuclear region of cytoplasm"/>
    <property type="evidence" value="ECO:0007669"/>
    <property type="project" value="TreeGrafter"/>
</dbReference>
<name>A0A830I2D2_9CHLO</name>
<dbReference type="SUPFAM" id="SSF52047">
    <property type="entry name" value="RNI-like"/>
    <property type="match status" value="1"/>
</dbReference>
<keyword evidence="2" id="KW-0343">GTPase activation</keyword>
<comment type="caution">
    <text evidence="6">The sequence shown here is derived from an EMBL/GenBank/DDBJ whole genome shotgun (WGS) entry which is preliminary data.</text>
</comment>
<feature type="region of interest" description="Disordered" evidence="5">
    <location>
        <begin position="23"/>
        <end position="51"/>
    </location>
</feature>
<keyword evidence="4" id="KW-0677">Repeat</keyword>
<comment type="subcellular location">
    <subcellularLocation>
        <location evidence="1">Cytoplasm</location>
        <location evidence="1">Cytoskeleton</location>
        <location evidence="1">Cilium axoneme</location>
    </subcellularLocation>
</comment>
<accession>A0A830I2D2</accession>
<dbReference type="PANTHER" id="PTHR24113">
    <property type="entry name" value="RAN GTPASE-ACTIVATING PROTEIN 1"/>
    <property type="match status" value="1"/>
</dbReference>
<dbReference type="GO" id="GO:0005096">
    <property type="term" value="F:GTPase activator activity"/>
    <property type="evidence" value="ECO:0007669"/>
    <property type="project" value="UniProtKB-KW"/>
</dbReference>
<dbReference type="InterPro" id="IPR027038">
    <property type="entry name" value="RanGap"/>
</dbReference>
<evidence type="ECO:0000256" key="3">
    <source>
        <dbReference type="ARBA" id="ARBA00022614"/>
    </source>
</evidence>